<evidence type="ECO:0008006" key="4">
    <source>
        <dbReference type="Google" id="ProtNLM"/>
    </source>
</evidence>
<dbReference type="EnsemblMetazoa" id="SCAU000420-RA">
    <property type="protein sequence ID" value="SCAU000420-PA"/>
    <property type="gene ID" value="SCAU000420"/>
</dbReference>
<feature type="chain" id="PRO_5009325186" description="Secreted protein" evidence="1">
    <location>
        <begin position="25"/>
        <end position="198"/>
    </location>
</feature>
<proteinExistence type="predicted"/>
<dbReference type="VEuPathDB" id="VectorBase:SCAU000420"/>
<evidence type="ECO:0000313" key="3">
    <source>
        <dbReference type="Proteomes" id="UP000095300"/>
    </source>
</evidence>
<dbReference type="AlphaFoldDB" id="A0A1I8NMU2"/>
<protein>
    <recommendedName>
        <fullName evidence="4">Secreted protein</fullName>
    </recommendedName>
</protein>
<reference evidence="2" key="1">
    <citation type="submission" date="2020-05" db="UniProtKB">
        <authorList>
            <consortium name="EnsemblMetazoa"/>
        </authorList>
    </citation>
    <scope>IDENTIFICATION</scope>
    <source>
        <strain evidence="2">USDA</strain>
    </source>
</reference>
<gene>
    <name evidence="2" type="primary">106090702</name>
</gene>
<evidence type="ECO:0000256" key="1">
    <source>
        <dbReference type="SAM" id="SignalP"/>
    </source>
</evidence>
<sequence length="198" mass="20902">MANKFFGATVSLWLLVTLVHVSHGELVEKSLLQAVATNNQRLGRAAQCVADLFEDAEVQTKCNTVVEGGIGFLRGYKGKTLTDEGYINLANLVIMTAVTNMQGVHPKCASAGDSYTVSNTPSSGANLSKTGGVFVRIGDVCDCLIKKGDNDLLAKVPAFYAKIIEGLASDTGADLVDVLYKHESTLANDLASLSGDCK</sequence>
<name>A0A1I8NMU2_STOCA</name>
<keyword evidence="1" id="KW-0732">Signal</keyword>
<accession>A0A1I8NMU2</accession>
<feature type="signal peptide" evidence="1">
    <location>
        <begin position="1"/>
        <end position="24"/>
    </location>
</feature>
<dbReference type="KEGG" id="scac:106090702"/>
<keyword evidence="3" id="KW-1185">Reference proteome</keyword>
<evidence type="ECO:0000313" key="2">
    <source>
        <dbReference type="EnsemblMetazoa" id="SCAU000420-PA"/>
    </source>
</evidence>
<dbReference type="Proteomes" id="UP000095300">
    <property type="component" value="Unassembled WGS sequence"/>
</dbReference>
<organism evidence="2 3">
    <name type="scientific">Stomoxys calcitrans</name>
    <name type="common">Stable fly</name>
    <name type="synonym">Conops calcitrans</name>
    <dbReference type="NCBI Taxonomy" id="35570"/>
    <lineage>
        <taxon>Eukaryota</taxon>
        <taxon>Metazoa</taxon>
        <taxon>Ecdysozoa</taxon>
        <taxon>Arthropoda</taxon>
        <taxon>Hexapoda</taxon>
        <taxon>Insecta</taxon>
        <taxon>Pterygota</taxon>
        <taxon>Neoptera</taxon>
        <taxon>Endopterygota</taxon>
        <taxon>Diptera</taxon>
        <taxon>Brachycera</taxon>
        <taxon>Muscomorpha</taxon>
        <taxon>Muscoidea</taxon>
        <taxon>Muscidae</taxon>
        <taxon>Stomoxys</taxon>
    </lineage>
</organism>